<dbReference type="Gene3D" id="3.80.10.10">
    <property type="entry name" value="Ribonuclease Inhibitor"/>
    <property type="match status" value="2"/>
</dbReference>
<name>A0A7M6DNF3_9CNID</name>
<evidence type="ECO:0000256" key="2">
    <source>
        <dbReference type="ARBA" id="ARBA00022737"/>
    </source>
</evidence>
<dbReference type="FunFam" id="2.30.42.10:FF:000074">
    <property type="entry name" value="protein scribble homolog isoform X2"/>
    <property type="match status" value="1"/>
</dbReference>
<feature type="compositionally biased region" description="Basic and acidic residues" evidence="3">
    <location>
        <begin position="1290"/>
        <end position="1299"/>
    </location>
</feature>
<feature type="region of interest" description="Disordered" evidence="3">
    <location>
        <begin position="445"/>
        <end position="542"/>
    </location>
</feature>
<organism evidence="5 6">
    <name type="scientific">Clytia hemisphaerica</name>
    <dbReference type="NCBI Taxonomy" id="252671"/>
    <lineage>
        <taxon>Eukaryota</taxon>
        <taxon>Metazoa</taxon>
        <taxon>Cnidaria</taxon>
        <taxon>Hydrozoa</taxon>
        <taxon>Hydroidolina</taxon>
        <taxon>Leptothecata</taxon>
        <taxon>Obeliida</taxon>
        <taxon>Clytiidae</taxon>
        <taxon>Clytia</taxon>
    </lineage>
</organism>
<dbReference type="SMART" id="SM00369">
    <property type="entry name" value="LRR_TYP"/>
    <property type="match status" value="12"/>
</dbReference>
<feature type="compositionally biased region" description="Basic and acidic residues" evidence="3">
    <location>
        <begin position="759"/>
        <end position="768"/>
    </location>
</feature>
<dbReference type="OrthoDB" id="676979at2759"/>
<feature type="region of interest" description="Disordered" evidence="3">
    <location>
        <begin position="574"/>
        <end position="596"/>
    </location>
</feature>
<dbReference type="GO" id="GO:0097120">
    <property type="term" value="P:receptor localization to synapse"/>
    <property type="evidence" value="ECO:0007669"/>
    <property type="project" value="TreeGrafter"/>
</dbReference>
<feature type="compositionally biased region" description="Basic and acidic residues" evidence="3">
    <location>
        <begin position="502"/>
        <end position="523"/>
    </location>
</feature>
<evidence type="ECO:0000259" key="4">
    <source>
        <dbReference type="PROSITE" id="PS50106"/>
    </source>
</evidence>
<dbReference type="SUPFAM" id="SSF52058">
    <property type="entry name" value="L domain-like"/>
    <property type="match status" value="2"/>
</dbReference>
<evidence type="ECO:0000313" key="5">
    <source>
        <dbReference type="EnsemblMetazoa" id="CLYHEMP017858.1"/>
    </source>
</evidence>
<proteinExistence type="predicted"/>
<feature type="region of interest" description="Disordered" evidence="3">
    <location>
        <begin position="1355"/>
        <end position="1379"/>
    </location>
</feature>
<dbReference type="InterPro" id="IPR032675">
    <property type="entry name" value="LRR_dom_sf"/>
</dbReference>
<evidence type="ECO:0000256" key="3">
    <source>
        <dbReference type="SAM" id="MobiDB-lite"/>
    </source>
</evidence>
<dbReference type="FunFam" id="2.30.42.10:FF:000064">
    <property type="entry name" value="protein lap4 isoform X1"/>
    <property type="match status" value="1"/>
</dbReference>
<feature type="domain" description="PDZ" evidence="4">
    <location>
        <begin position="1047"/>
        <end position="1136"/>
    </location>
</feature>
<dbReference type="SMART" id="SM00364">
    <property type="entry name" value="LRR_BAC"/>
    <property type="match status" value="10"/>
</dbReference>
<dbReference type="CDD" id="cd06703">
    <property type="entry name" value="PDZ2_Scribble-like"/>
    <property type="match status" value="1"/>
</dbReference>
<feature type="compositionally biased region" description="Acidic residues" evidence="3">
    <location>
        <begin position="730"/>
        <end position="743"/>
    </location>
</feature>
<feature type="domain" description="PDZ" evidence="4">
    <location>
        <begin position="914"/>
        <end position="1002"/>
    </location>
</feature>
<keyword evidence="6" id="KW-1185">Reference proteome</keyword>
<dbReference type="InterPro" id="IPR050614">
    <property type="entry name" value="Synaptic_Scaffolding_LAP-MAGUK"/>
</dbReference>
<dbReference type="InterPro" id="IPR003591">
    <property type="entry name" value="Leu-rich_rpt_typical-subtyp"/>
</dbReference>
<dbReference type="GO" id="GO:0045197">
    <property type="term" value="P:establishment or maintenance of epithelial cell apical/basal polarity"/>
    <property type="evidence" value="ECO:0007669"/>
    <property type="project" value="TreeGrafter"/>
</dbReference>
<reference evidence="5" key="1">
    <citation type="submission" date="2021-01" db="UniProtKB">
        <authorList>
            <consortium name="EnsemblMetazoa"/>
        </authorList>
    </citation>
    <scope>IDENTIFICATION</scope>
</reference>
<dbReference type="PANTHER" id="PTHR23119">
    <property type="entry name" value="DISCS LARGE"/>
    <property type="match status" value="1"/>
</dbReference>
<feature type="region of interest" description="Disordered" evidence="3">
    <location>
        <begin position="1290"/>
        <end position="1326"/>
    </location>
</feature>
<feature type="domain" description="PDZ" evidence="4">
    <location>
        <begin position="777"/>
        <end position="879"/>
    </location>
</feature>
<feature type="region of interest" description="Disordered" evidence="3">
    <location>
        <begin position="632"/>
        <end position="770"/>
    </location>
</feature>
<dbReference type="GO" id="GO:0005912">
    <property type="term" value="C:adherens junction"/>
    <property type="evidence" value="ECO:0007669"/>
    <property type="project" value="TreeGrafter"/>
</dbReference>
<dbReference type="CDD" id="cd06702">
    <property type="entry name" value="PDZ3_Scribble-like"/>
    <property type="match status" value="1"/>
</dbReference>
<feature type="compositionally biased region" description="Basic and acidic residues" evidence="3">
    <location>
        <begin position="692"/>
        <end position="718"/>
    </location>
</feature>
<dbReference type="GO" id="GO:0098609">
    <property type="term" value="P:cell-cell adhesion"/>
    <property type="evidence" value="ECO:0007669"/>
    <property type="project" value="TreeGrafter"/>
</dbReference>
<dbReference type="PANTHER" id="PTHR23119:SF44">
    <property type="entry name" value="PROTEIN LAP4"/>
    <property type="match status" value="1"/>
</dbReference>
<feature type="domain" description="PDZ" evidence="4">
    <location>
        <begin position="1143"/>
        <end position="1231"/>
    </location>
</feature>
<dbReference type="PROSITE" id="PS50106">
    <property type="entry name" value="PDZ"/>
    <property type="match status" value="4"/>
</dbReference>
<evidence type="ECO:0000313" key="6">
    <source>
        <dbReference type="Proteomes" id="UP000594262"/>
    </source>
</evidence>
<keyword evidence="1" id="KW-0433">Leucine-rich repeat</keyword>
<dbReference type="RefSeq" id="XP_066930966.1">
    <property type="nucleotide sequence ID" value="XM_067074865.1"/>
</dbReference>
<dbReference type="InterPro" id="IPR001478">
    <property type="entry name" value="PDZ"/>
</dbReference>
<feature type="compositionally biased region" description="Basic and acidic residues" evidence="3">
    <location>
        <begin position="579"/>
        <end position="596"/>
    </location>
</feature>
<evidence type="ECO:0000256" key="1">
    <source>
        <dbReference type="ARBA" id="ARBA00022614"/>
    </source>
</evidence>
<dbReference type="InterPro" id="IPR036034">
    <property type="entry name" value="PDZ_sf"/>
</dbReference>
<dbReference type="SUPFAM" id="SSF50156">
    <property type="entry name" value="PDZ domain-like"/>
    <property type="match status" value="4"/>
</dbReference>
<feature type="compositionally biased region" description="Basic and acidic residues" evidence="3">
    <location>
        <begin position="1026"/>
        <end position="1037"/>
    </location>
</feature>
<protein>
    <recommendedName>
        <fullName evidence="4">PDZ domain-containing protein</fullName>
    </recommendedName>
</protein>
<dbReference type="SMART" id="SM00228">
    <property type="entry name" value="PDZ"/>
    <property type="match status" value="4"/>
</dbReference>
<dbReference type="GO" id="GO:0043113">
    <property type="term" value="P:receptor clustering"/>
    <property type="evidence" value="ECO:0007669"/>
    <property type="project" value="TreeGrafter"/>
</dbReference>
<dbReference type="GeneID" id="136818541"/>
<feature type="compositionally biased region" description="Acidic residues" evidence="3">
    <location>
        <begin position="669"/>
        <end position="684"/>
    </location>
</feature>
<keyword evidence="2" id="KW-0677">Repeat</keyword>
<dbReference type="Pfam" id="PF00595">
    <property type="entry name" value="PDZ"/>
    <property type="match status" value="4"/>
</dbReference>
<feature type="compositionally biased region" description="Basic residues" evidence="3">
    <location>
        <begin position="489"/>
        <end position="498"/>
    </location>
</feature>
<dbReference type="InterPro" id="IPR001611">
    <property type="entry name" value="Leu-rich_rpt"/>
</dbReference>
<dbReference type="EnsemblMetazoa" id="CLYHEMT017858.1">
    <property type="protein sequence ID" value="CLYHEMP017858.1"/>
    <property type="gene ID" value="CLYHEMG017858"/>
</dbReference>
<dbReference type="CDD" id="cd06701">
    <property type="entry name" value="PDZ4_Scribble-like"/>
    <property type="match status" value="1"/>
</dbReference>
<dbReference type="Proteomes" id="UP000594262">
    <property type="component" value="Unplaced"/>
</dbReference>
<dbReference type="GO" id="GO:0016323">
    <property type="term" value="C:basolateral plasma membrane"/>
    <property type="evidence" value="ECO:0007669"/>
    <property type="project" value="TreeGrafter"/>
</dbReference>
<dbReference type="Pfam" id="PF13855">
    <property type="entry name" value="LRR_8"/>
    <property type="match status" value="2"/>
</dbReference>
<dbReference type="GO" id="GO:0019901">
    <property type="term" value="F:protein kinase binding"/>
    <property type="evidence" value="ECO:0007669"/>
    <property type="project" value="TreeGrafter"/>
</dbReference>
<accession>A0A7M6DNF3</accession>
<feature type="region of interest" description="Disordered" evidence="3">
    <location>
        <begin position="1015"/>
        <end position="1037"/>
    </location>
</feature>
<dbReference type="Gene3D" id="2.30.42.10">
    <property type="match status" value="4"/>
</dbReference>
<dbReference type="PROSITE" id="PS51450">
    <property type="entry name" value="LRR"/>
    <property type="match status" value="2"/>
</dbReference>
<feature type="compositionally biased region" description="Polar residues" evidence="3">
    <location>
        <begin position="647"/>
        <end position="657"/>
    </location>
</feature>
<sequence>MFKCGSIFSFRKRWGRWQPRHLEYLDKSHCSLTLVGEDVLSHERTLEELSLEANQIQDLPKALFRMYKLRRLILADNEILDISSEIGNLISLEELDISKNDFRIIPDSIEKLKNLTHLDVSNNTLGEVPDAITKLGELRTWVCNDIALGEIPPEVGSLSNLVILELRDNCLKFLPMSFSFLSTLERLDLGGNELEELPDFIGQLSSLIELWLDNNFLTTLPPEIGELRNLQCLDVSENRVDELPEEIYGLQSLTDLILSSNVLHELPEGIGKLSHLQILKLDSNEIDELTEKVGNCTEMSELILTDNVIEYLPSAIGRMTKLTHMNIDRNRLFTLPPEIGKCVHLSVLSARDNQIAKIPDEIGNCKSMTVLALSGNKLENLPLSISTLHLKALWLSQNQSQSVLKLQVEEIEKTQERVLTCFLFPQERLKAASLEDFIKENDGEGDDGKVWKSFSPSAVTFGGNNADDENKESNLQRRGTPYPKDLRDRHPHLIRKRSGSQDSEHSHHSHHNEHERNESRGEADPLSPNHESKKKGGISFGESPIVIKSAPGGGIGGMVNPAAVFDNPAANFDAESEEHDNTSDHDYENSDTEGRRRVGFDFVEDEHVPERDTRFDVEDDDVCRLTRKDTPHHLKGKRIGKNDDDSQLQNILQTIRQRSVEEAENNTTPDDEETPVAEQSEDTMDGPTVEQIEDKKKGVQKYTRKDTPRPADFAKKPFEPQQDPSHIFAEEEEEDEDEDEDDSDKSSDSSDKEDEEGDEQRADGEETTRTITKVYEEISVTVERDGLSLGINIAGGLGTTTFDQDEELSTDFEKKFDDEGVYISKITSNGPADRSGALNVGDKIIKVNEQDLSMIEHSEAVKILRVATSPVSIVVLREVTDQDQIDIALSNEKNVRFAAEPEVEDIEIEAQTIPVMLKRDGKGLGFSIAGGKGATPYRGTDEGVYISRISENGPAALDKRLQVGDKLLSINGVDVRHSKHEDIVKILTSSTDKVSLVAYREKVINKKMRPMSEINGGSIKTFGESTKAEDTTDGSKCREEPRLLVEEITLKKSDGPLGLSIVGGSDHSSHPFGVNEPGIFISKVNPTGQAAKTNLCVGDRILRVNEKDMQQATHHEAVAALISNDPEIKLLVRHDPPPPGIQEIMINKKLGEKLGISIRGGAKGHPGNPLDKEDEGIFVSKVNSSGAAARDDRLKVGMRILEVNNTSLLGATHVDAVRALRTAGDNLSLIVCDGYDESDAIEANQENVLYNPSLVEPISRFSPDSQSSATSGDSVLEEKVVYQEKQTVLEEEKSKDDLSLPHNGEVQLKRSASASEQRAIDAEKRAKWRQQRMEALENDAKKAQAVIMKHKALSSTSLESGALSAGEDNEITFSTSLQS</sequence>